<dbReference type="Gene3D" id="3.40.390.10">
    <property type="entry name" value="Collagenase (Catalytic Domain)"/>
    <property type="match status" value="1"/>
</dbReference>
<name>A0A109JYH1_9BRAD</name>
<dbReference type="Proteomes" id="UP000057737">
    <property type="component" value="Unassembled WGS sequence"/>
</dbReference>
<evidence type="ECO:0000313" key="2">
    <source>
        <dbReference type="Proteomes" id="UP000057737"/>
    </source>
</evidence>
<dbReference type="InterPro" id="IPR024079">
    <property type="entry name" value="MetalloPept_cat_dom_sf"/>
</dbReference>
<comment type="caution">
    <text evidence="1">The sequence shown here is derived from an EMBL/GenBank/DDBJ whole genome shotgun (WGS) entry which is preliminary data.</text>
</comment>
<dbReference type="RefSeq" id="WP_066505789.1">
    <property type="nucleotide sequence ID" value="NZ_LNCU01000042.1"/>
</dbReference>
<dbReference type="AlphaFoldDB" id="A0A109JYH1"/>
<keyword evidence="2" id="KW-1185">Reference proteome</keyword>
<gene>
    <name evidence="1" type="ORF">AS156_39780</name>
</gene>
<dbReference type="SUPFAM" id="SSF55486">
    <property type="entry name" value="Metalloproteases ('zincins'), catalytic domain"/>
    <property type="match status" value="1"/>
</dbReference>
<dbReference type="EMBL" id="LNCU01000042">
    <property type="protein sequence ID" value="KWV57446.1"/>
    <property type="molecule type" value="Genomic_DNA"/>
</dbReference>
<sequence length="62" mass="6940">MKNQQEFFAVTASIFLAGADSAHEPFTRAKFKEKMPEYYKYLAGLFGFDPDETSITPVASAK</sequence>
<protein>
    <submittedName>
        <fullName evidence="1">Uncharacterized protein</fullName>
    </submittedName>
</protein>
<organism evidence="1 2">
    <name type="scientific">Bradyrhizobium macuxiense</name>
    <dbReference type="NCBI Taxonomy" id="1755647"/>
    <lineage>
        <taxon>Bacteria</taxon>
        <taxon>Pseudomonadati</taxon>
        <taxon>Pseudomonadota</taxon>
        <taxon>Alphaproteobacteria</taxon>
        <taxon>Hyphomicrobiales</taxon>
        <taxon>Nitrobacteraceae</taxon>
        <taxon>Bradyrhizobium</taxon>
    </lineage>
</organism>
<evidence type="ECO:0000313" key="1">
    <source>
        <dbReference type="EMBL" id="KWV57446.1"/>
    </source>
</evidence>
<reference evidence="1 2" key="1">
    <citation type="submission" date="2015-11" db="EMBL/GenBank/DDBJ databases">
        <title>Draft Genome Sequence of the Strain BR 10303 (Bradyrhizobium sp.) isolated from nodules of Centrolobium paraense.</title>
        <authorList>
            <person name="Zelli J.E."/>
            <person name="Simoes-Araujo J.L."/>
            <person name="Barauna A.C."/>
            <person name="Silva K."/>
        </authorList>
    </citation>
    <scope>NUCLEOTIDE SEQUENCE [LARGE SCALE GENOMIC DNA]</scope>
    <source>
        <strain evidence="1 2">BR 10303</strain>
    </source>
</reference>
<proteinExistence type="predicted"/>
<accession>A0A109JYH1</accession>
<dbReference type="GO" id="GO:0008237">
    <property type="term" value="F:metallopeptidase activity"/>
    <property type="evidence" value="ECO:0007669"/>
    <property type="project" value="InterPro"/>
</dbReference>